<dbReference type="EMBL" id="SORX01000010">
    <property type="protein sequence ID" value="TFD99493.1"/>
    <property type="molecule type" value="Genomic_DNA"/>
</dbReference>
<dbReference type="AlphaFoldDB" id="A0A4Y8LA82"/>
<dbReference type="OrthoDB" id="2970585at2"/>
<accession>A0A4Y8LA82</accession>
<dbReference type="Proteomes" id="UP000297776">
    <property type="component" value="Unassembled WGS sequence"/>
</dbReference>
<evidence type="ECO:0000313" key="1">
    <source>
        <dbReference type="EMBL" id="TFD99493.1"/>
    </source>
</evidence>
<gene>
    <name evidence="1" type="ORF">E2626_14640</name>
</gene>
<dbReference type="RefSeq" id="WP_134382535.1">
    <property type="nucleotide sequence ID" value="NZ_SORX01000010.1"/>
</dbReference>
<evidence type="ECO:0000313" key="2">
    <source>
        <dbReference type="Proteomes" id="UP000297776"/>
    </source>
</evidence>
<proteinExistence type="predicted"/>
<keyword evidence="2" id="KW-1185">Reference proteome</keyword>
<reference evidence="1 2" key="1">
    <citation type="submission" date="2019-03" db="EMBL/GenBank/DDBJ databases">
        <authorList>
            <person name="Yang Y."/>
        </authorList>
    </citation>
    <scope>NUCLEOTIDE SEQUENCE [LARGE SCALE GENOMIC DNA]</scope>
    <source>
        <strain evidence="1 2">ASL-1</strain>
    </source>
</reference>
<comment type="caution">
    <text evidence="1">The sequence shown here is derived from an EMBL/GenBank/DDBJ whole genome shotgun (WGS) entry which is preliminary data.</text>
</comment>
<sequence length="135" mass="15281">MWKNVKLLAPLALLIISIILLYDEEQEEVLWTGVPSEEDGETLLDIEHEITDSESIEAVENIISHEKIVTQPADSGVADAYFYLGYPEDEDAEDIERFIWFMPDGGAVLHDSDTDYFQLNAGQTEDLKEVLMMGE</sequence>
<organism evidence="1 2">
    <name type="scientific">Jeotgalibacillus salarius</name>
    <dbReference type="NCBI Taxonomy" id="546023"/>
    <lineage>
        <taxon>Bacteria</taxon>
        <taxon>Bacillati</taxon>
        <taxon>Bacillota</taxon>
        <taxon>Bacilli</taxon>
        <taxon>Bacillales</taxon>
        <taxon>Caryophanaceae</taxon>
        <taxon>Jeotgalibacillus</taxon>
    </lineage>
</organism>
<name>A0A4Y8LA82_9BACL</name>
<protein>
    <submittedName>
        <fullName evidence="1">Uncharacterized protein</fullName>
    </submittedName>
</protein>